<evidence type="ECO:0000313" key="11">
    <source>
        <dbReference type="Proteomes" id="UP000036513"/>
    </source>
</evidence>
<dbReference type="SUPFAM" id="SSF46785">
    <property type="entry name" value="Winged helix' DNA-binding domain"/>
    <property type="match status" value="1"/>
</dbReference>
<dbReference type="STRING" id="37916.MCHLDSM_01618"/>
<dbReference type="AlphaFoldDB" id="A0A0J6WHF7"/>
<dbReference type="Proteomes" id="UP000036513">
    <property type="component" value="Unassembled WGS sequence"/>
</dbReference>
<evidence type="ECO:0000259" key="9">
    <source>
        <dbReference type="PROSITE" id="PS50931"/>
    </source>
</evidence>
<keyword evidence="4" id="KW-0010">Activator</keyword>
<comment type="similarity">
    <text evidence="1">Belongs to the LysR transcriptional regulatory family.</text>
</comment>
<dbReference type="InterPro" id="IPR036388">
    <property type="entry name" value="WH-like_DNA-bd_sf"/>
</dbReference>
<accession>A0A0J6WHF7</accession>
<sequence length="335" mass="35905">MDWRSSVNRVGDHTGQPSEAWDIDAKPEGLDMELRHLRYFVAVADTCHFGQAAEQLHIAQPALSYAIRQLESELDATLFTRTTRRVSLTPAGEFLRAEAGRILTGVDEAERGVRRIAAGRTGLLRLGMTGTAAFSHLPRIARIVRRELPGVALDIRSDVLTPDQCEGLRSGTLDVGVLRPPAVGEDIEIRTIDLEQLVLAVSADHRLAVEPVVAVADLRSEPFVGYASPDSAVNHAVARSCRRAGFVPHREYSAPSTAVLLALVAAGLGVAVVPASVRALALHGVVFRDLTDSGTIELALAWRRGVDNPVVDAVVALLSAGLTSTTDFAHTQGRS</sequence>
<evidence type="ECO:0000256" key="6">
    <source>
        <dbReference type="ARBA" id="ARBA00040885"/>
    </source>
</evidence>
<evidence type="ECO:0000256" key="7">
    <source>
        <dbReference type="ARBA" id="ARBA00056658"/>
    </source>
</evidence>
<protein>
    <recommendedName>
        <fullName evidence="6">Probable hydrogen peroxide-inducible genes activator</fullName>
    </recommendedName>
</protein>
<dbReference type="PANTHER" id="PTHR30346">
    <property type="entry name" value="TRANSCRIPTIONAL DUAL REGULATOR HCAR-RELATED"/>
    <property type="match status" value="1"/>
</dbReference>
<dbReference type="InterPro" id="IPR036390">
    <property type="entry name" value="WH_DNA-bd_sf"/>
</dbReference>
<evidence type="ECO:0000313" key="10">
    <source>
        <dbReference type="EMBL" id="KMO81157.1"/>
    </source>
</evidence>
<dbReference type="PATRIC" id="fig|37916.4.peg.1516"/>
<dbReference type="InterPro" id="IPR000847">
    <property type="entry name" value="LysR_HTH_N"/>
</dbReference>
<dbReference type="SMR" id="A0A0J6WHF7"/>
<evidence type="ECO:0000256" key="1">
    <source>
        <dbReference type="ARBA" id="ARBA00009437"/>
    </source>
</evidence>
<organism evidence="10 11">
    <name type="scientific">Mycolicibacterium chlorophenolicum</name>
    <dbReference type="NCBI Taxonomy" id="37916"/>
    <lineage>
        <taxon>Bacteria</taxon>
        <taxon>Bacillati</taxon>
        <taxon>Actinomycetota</taxon>
        <taxon>Actinomycetes</taxon>
        <taxon>Mycobacteriales</taxon>
        <taxon>Mycobacteriaceae</taxon>
        <taxon>Mycolicibacterium</taxon>
    </lineage>
</organism>
<dbReference type="CDD" id="cd08414">
    <property type="entry name" value="PBP2_LTTR_aromatics_like"/>
    <property type="match status" value="1"/>
</dbReference>
<gene>
    <name evidence="10" type="primary">hcaR_1</name>
    <name evidence="10" type="ORF">MCHLDSM_01618</name>
</gene>
<dbReference type="GO" id="GO:0003700">
    <property type="term" value="F:DNA-binding transcription factor activity"/>
    <property type="evidence" value="ECO:0007669"/>
    <property type="project" value="InterPro"/>
</dbReference>
<dbReference type="PANTHER" id="PTHR30346:SF17">
    <property type="entry name" value="LYSR FAMILY TRANSCRIPTIONAL REGULATOR"/>
    <property type="match status" value="1"/>
</dbReference>
<keyword evidence="2" id="KW-0805">Transcription regulation</keyword>
<evidence type="ECO:0000256" key="5">
    <source>
        <dbReference type="ARBA" id="ARBA00023163"/>
    </source>
</evidence>
<reference evidence="10 11" key="1">
    <citation type="journal article" date="2015" name="Genome Biol. Evol.">
        <title>Characterization of Three Mycobacterium spp. with Potential Use in Bioremediation by Genome Sequencing and Comparative Genomics.</title>
        <authorList>
            <person name="Das S."/>
            <person name="Pettersson B.M."/>
            <person name="Behra P.R."/>
            <person name="Ramesh M."/>
            <person name="Dasgupta S."/>
            <person name="Bhattacharya A."/>
            <person name="Kirsebom L.A."/>
        </authorList>
    </citation>
    <scope>NUCLEOTIDE SEQUENCE [LARGE SCALE GENOMIC DNA]</scope>
    <source>
        <strain evidence="10 11">DSM 43826</strain>
    </source>
</reference>
<evidence type="ECO:0000256" key="8">
    <source>
        <dbReference type="SAM" id="MobiDB-lite"/>
    </source>
</evidence>
<comment type="function">
    <text evidence="7">Required for the induction the katG gene for catalase. Involved in the response to hydrogen peroxide.</text>
</comment>
<dbReference type="PRINTS" id="PR00039">
    <property type="entry name" value="HTHLYSR"/>
</dbReference>
<comment type="caution">
    <text evidence="10">The sequence shown here is derived from an EMBL/GenBank/DDBJ whole genome shotgun (WGS) entry which is preliminary data.</text>
</comment>
<evidence type="ECO:0000256" key="4">
    <source>
        <dbReference type="ARBA" id="ARBA00023159"/>
    </source>
</evidence>
<feature type="region of interest" description="Disordered" evidence="8">
    <location>
        <begin position="1"/>
        <end position="24"/>
    </location>
</feature>
<dbReference type="SUPFAM" id="SSF53850">
    <property type="entry name" value="Periplasmic binding protein-like II"/>
    <property type="match status" value="1"/>
</dbReference>
<dbReference type="PROSITE" id="PS50931">
    <property type="entry name" value="HTH_LYSR"/>
    <property type="match status" value="1"/>
</dbReference>
<dbReference type="Pfam" id="PF00126">
    <property type="entry name" value="HTH_1"/>
    <property type="match status" value="1"/>
</dbReference>
<name>A0A0J6WHF7_9MYCO</name>
<proteinExistence type="inferred from homology"/>
<dbReference type="Gene3D" id="1.10.10.10">
    <property type="entry name" value="Winged helix-like DNA-binding domain superfamily/Winged helix DNA-binding domain"/>
    <property type="match status" value="1"/>
</dbReference>
<feature type="domain" description="HTH lysR-type" evidence="9">
    <location>
        <begin position="32"/>
        <end position="89"/>
    </location>
</feature>
<evidence type="ECO:0000256" key="2">
    <source>
        <dbReference type="ARBA" id="ARBA00023015"/>
    </source>
</evidence>
<dbReference type="Gene3D" id="3.40.190.10">
    <property type="entry name" value="Periplasmic binding protein-like II"/>
    <property type="match status" value="2"/>
</dbReference>
<keyword evidence="3" id="KW-0238">DNA-binding</keyword>
<dbReference type="FunFam" id="1.10.10.10:FF:000001">
    <property type="entry name" value="LysR family transcriptional regulator"/>
    <property type="match status" value="1"/>
</dbReference>
<evidence type="ECO:0000256" key="3">
    <source>
        <dbReference type="ARBA" id="ARBA00023125"/>
    </source>
</evidence>
<keyword evidence="11" id="KW-1185">Reference proteome</keyword>
<dbReference type="GO" id="GO:0032993">
    <property type="term" value="C:protein-DNA complex"/>
    <property type="evidence" value="ECO:0007669"/>
    <property type="project" value="TreeGrafter"/>
</dbReference>
<dbReference type="InterPro" id="IPR005119">
    <property type="entry name" value="LysR_subst-bd"/>
</dbReference>
<dbReference type="GO" id="GO:0003677">
    <property type="term" value="F:DNA binding"/>
    <property type="evidence" value="ECO:0007669"/>
    <property type="project" value="UniProtKB-KW"/>
</dbReference>
<dbReference type="EMBL" id="JYNL01000014">
    <property type="protein sequence ID" value="KMO81157.1"/>
    <property type="molecule type" value="Genomic_DNA"/>
</dbReference>
<keyword evidence="5" id="KW-0804">Transcription</keyword>
<dbReference type="Pfam" id="PF03466">
    <property type="entry name" value="LysR_substrate"/>
    <property type="match status" value="1"/>
</dbReference>